<dbReference type="RefSeq" id="WP_011447728.1">
    <property type="nucleotide sequence ID" value="NC_007796.1"/>
</dbReference>
<dbReference type="Pfam" id="PF01656">
    <property type="entry name" value="CbiA"/>
    <property type="match status" value="1"/>
</dbReference>
<dbReference type="KEGG" id="mhu:Mhun_0692"/>
<dbReference type="GeneID" id="3925082"/>
<dbReference type="Proteomes" id="UP000001941">
    <property type="component" value="Chromosome"/>
</dbReference>
<keyword evidence="1" id="KW-0547">Nucleotide-binding</keyword>
<evidence type="ECO:0000259" key="3">
    <source>
        <dbReference type="Pfam" id="PF01656"/>
    </source>
</evidence>
<dbReference type="InterPro" id="IPR014433">
    <property type="entry name" value="CooC"/>
</dbReference>
<accession>Q2FQF5</accession>
<reference evidence="5" key="1">
    <citation type="journal article" date="2016" name="Stand. Genomic Sci.">
        <title>Complete genome sequence of Methanospirillum hungatei type strain JF1.</title>
        <authorList>
            <person name="Gunsalus R.P."/>
            <person name="Cook L.E."/>
            <person name="Crable B."/>
            <person name="Rohlin L."/>
            <person name="McDonald E."/>
            <person name="Mouttaki H."/>
            <person name="Sieber J.R."/>
            <person name="Poweleit N."/>
            <person name="Zhou H."/>
            <person name="Lapidus A.L."/>
            <person name="Daligault H.E."/>
            <person name="Land M."/>
            <person name="Gilna P."/>
            <person name="Ivanova N."/>
            <person name="Kyrpides N."/>
            <person name="Culley D.E."/>
            <person name="McInerney M.J."/>
        </authorList>
    </citation>
    <scope>NUCLEOTIDE SEQUENCE [LARGE SCALE GENOMIC DNA]</scope>
    <source>
        <strain evidence="5">ATCC 27890 / DSM 864 / NBRC 100397 / JF-1</strain>
    </source>
</reference>
<evidence type="ECO:0000313" key="5">
    <source>
        <dbReference type="Proteomes" id="UP000001941"/>
    </source>
</evidence>
<dbReference type="OrthoDB" id="31168at2157"/>
<dbReference type="AlphaFoldDB" id="Q2FQF5"/>
<dbReference type="InterPro" id="IPR002586">
    <property type="entry name" value="CobQ/CobB/MinD/ParA_Nub-bd_dom"/>
</dbReference>
<dbReference type="GO" id="GO:0016887">
    <property type="term" value="F:ATP hydrolysis activity"/>
    <property type="evidence" value="ECO:0007669"/>
    <property type="project" value="TreeGrafter"/>
</dbReference>
<gene>
    <name evidence="4" type="ordered locus">Mhun_0692</name>
</gene>
<protein>
    <submittedName>
        <fullName evidence="4">Cobyrinic acid a,c-diamide synthase</fullName>
    </submittedName>
</protein>
<evidence type="ECO:0000256" key="2">
    <source>
        <dbReference type="ARBA" id="ARBA00022840"/>
    </source>
</evidence>
<dbReference type="STRING" id="323259.Mhun_0692"/>
<feature type="domain" description="CobQ/CobB/MinD/ParA nucleotide binding" evidence="3">
    <location>
        <begin position="4"/>
        <end position="235"/>
    </location>
</feature>
<dbReference type="PANTHER" id="PTHR43384">
    <property type="entry name" value="SEPTUM SITE-DETERMINING PROTEIN MIND HOMOLOG, CHLOROPLASTIC-RELATED"/>
    <property type="match status" value="1"/>
</dbReference>
<dbReference type="PANTHER" id="PTHR43384:SF6">
    <property type="entry name" value="SEPTUM SITE-DETERMINING PROTEIN MIND HOMOLOG, CHLOROPLASTIC"/>
    <property type="match status" value="1"/>
</dbReference>
<dbReference type="GO" id="GO:0051782">
    <property type="term" value="P:negative regulation of cell division"/>
    <property type="evidence" value="ECO:0007669"/>
    <property type="project" value="TreeGrafter"/>
</dbReference>
<dbReference type="FunCoup" id="Q2FQF5">
    <property type="interactions" value="1"/>
</dbReference>
<dbReference type="eggNOG" id="arCOG00587">
    <property type="taxonomic scope" value="Archaea"/>
</dbReference>
<evidence type="ECO:0000313" key="4">
    <source>
        <dbReference type="EMBL" id="ABD40445.1"/>
    </source>
</evidence>
<dbReference type="InterPro" id="IPR050625">
    <property type="entry name" value="ParA/MinD_ATPase"/>
</dbReference>
<dbReference type="GO" id="GO:0005524">
    <property type="term" value="F:ATP binding"/>
    <property type="evidence" value="ECO:0007669"/>
    <property type="project" value="UniProtKB-KW"/>
</dbReference>
<dbReference type="EnsemblBacteria" id="ABD40445">
    <property type="protein sequence ID" value="ABD40445"/>
    <property type="gene ID" value="Mhun_0692"/>
</dbReference>
<proteinExistence type="predicted"/>
<sequence>MKIAVTGKGGVGKTFIAGTLAGQYAAAGNKTIAIDADTSPNLALTLGMTEADLEKIIPIAENTSIIEEKTKTDYPGVFKLIFTVDDIIKNQSVQTPCGVSLLVMGTVQSMGSGCACPAYSVIRNLIGHLITESDEVIILDMEAGIEHLGRGTAEHVDVMLIVTDAHQASLVTAERIARLAREGGIPRIALVANRVRGEESSTRISDMASPLHIPVATVIPYDEEILDAGVRGLSPVHLDTPATRAITDLLNWIEGTRKS</sequence>
<dbReference type="InParanoid" id="Q2FQF5"/>
<evidence type="ECO:0000256" key="1">
    <source>
        <dbReference type="ARBA" id="ARBA00022741"/>
    </source>
</evidence>
<name>Q2FQF5_METHJ</name>
<dbReference type="Gene3D" id="3.40.50.300">
    <property type="entry name" value="P-loop containing nucleotide triphosphate hydrolases"/>
    <property type="match status" value="1"/>
</dbReference>
<keyword evidence="5" id="KW-1185">Reference proteome</keyword>
<dbReference type="GO" id="GO:0005829">
    <property type="term" value="C:cytosol"/>
    <property type="evidence" value="ECO:0007669"/>
    <property type="project" value="TreeGrafter"/>
</dbReference>
<dbReference type="InterPro" id="IPR027417">
    <property type="entry name" value="P-loop_NTPase"/>
</dbReference>
<dbReference type="EMBL" id="CP000254">
    <property type="protein sequence ID" value="ABD40445.1"/>
    <property type="molecule type" value="Genomic_DNA"/>
</dbReference>
<organism evidence="4 5">
    <name type="scientific">Methanospirillum hungatei JF-1 (strain ATCC 27890 / DSM 864 / NBRC 100397 / JF-1)</name>
    <dbReference type="NCBI Taxonomy" id="323259"/>
    <lineage>
        <taxon>Archaea</taxon>
        <taxon>Methanobacteriati</taxon>
        <taxon>Methanobacteriota</taxon>
        <taxon>Stenosarchaea group</taxon>
        <taxon>Methanomicrobia</taxon>
        <taxon>Methanomicrobiales</taxon>
        <taxon>Methanospirillaceae</taxon>
        <taxon>Methanospirillum</taxon>
    </lineage>
</organism>
<dbReference type="GO" id="GO:0009898">
    <property type="term" value="C:cytoplasmic side of plasma membrane"/>
    <property type="evidence" value="ECO:0007669"/>
    <property type="project" value="TreeGrafter"/>
</dbReference>
<dbReference type="HOGENOM" id="CLU_082962_0_0_2"/>
<dbReference type="SUPFAM" id="SSF52540">
    <property type="entry name" value="P-loop containing nucleoside triphosphate hydrolases"/>
    <property type="match status" value="1"/>
</dbReference>
<keyword evidence="2" id="KW-0067">ATP-binding</keyword>
<dbReference type="PIRSF" id="PIRSF005647">
    <property type="entry name" value="CooC"/>
    <property type="match status" value="1"/>
</dbReference>